<sequence length="317" mass="34295">MYAVALSGAVVRRTVPLDPGKFGSKWTSRASELIERDASVALERRMLSEALDAEKVQALREIATQHSDVFVRSYGGHYFSIEQALAIGTLRANLPTKPTEAEAALAALISSSSRSSASPGHTAQPFQPTKNALPHIDAIWRRNLLKEVASSLDGITSQHAQVEGRAVQADANEFAQNLEGNEVVFLDPPYSAAQYSRFYHVLEAVAVGGYTDVFGAGRAPHISDRSRSEYSMVSTARASLGRLLETLADRSCRVIATFPQGRASNGMSGMDIVADARQWFEVDSSVSRATFSTMGGNGSGRSARHQAQEMIITMYPK</sequence>
<dbReference type="Proteomes" id="UP000198891">
    <property type="component" value="Unassembled WGS sequence"/>
</dbReference>
<evidence type="ECO:0000313" key="4">
    <source>
        <dbReference type="EMBL" id="SDZ48656.1"/>
    </source>
</evidence>
<dbReference type="EMBL" id="FNPZ01000005">
    <property type="protein sequence ID" value="SDZ48656.1"/>
    <property type="molecule type" value="Genomic_DNA"/>
</dbReference>
<dbReference type="InterPro" id="IPR012327">
    <property type="entry name" value="MeTrfase_D12"/>
</dbReference>
<keyword evidence="1 4" id="KW-0489">Methyltransferase</keyword>
<protein>
    <submittedName>
        <fullName evidence="4">D12 class N6 adenine-specific DNA methyltransferase</fullName>
    </submittedName>
</protein>
<proteinExistence type="predicted"/>
<evidence type="ECO:0000256" key="2">
    <source>
        <dbReference type="ARBA" id="ARBA00022679"/>
    </source>
</evidence>
<keyword evidence="3" id="KW-0949">S-adenosyl-L-methionine</keyword>
<dbReference type="Pfam" id="PF02086">
    <property type="entry name" value="MethyltransfD12"/>
    <property type="match status" value="1"/>
</dbReference>
<name>A0A1H3TEJ4_9MICO</name>
<keyword evidence="2 4" id="KW-0808">Transferase</keyword>
<reference evidence="4 5" key="1">
    <citation type="submission" date="2016-10" db="EMBL/GenBank/DDBJ databases">
        <authorList>
            <person name="de Groot N.N."/>
        </authorList>
    </citation>
    <scope>NUCLEOTIDE SEQUENCE [LARGE SCALE GENOMIC DNA]</scope>
    <source>
        <strain evidence="4 5">CGMCC 4.3491</strain>
    </source>
</reference>
<dbReference type="InterPro" id="IPR029063">
    <property type="entry name" value="SAM-dependent_MTases_sf"/>
</dbReference>
<dbReference type="STRING" id="381665.SAMN05216554_4147"/>
<gene>
    <name evidence="4" type="ORF">SAMN05216554_4147</name>
</gene>
<evidence type="ECO:0000256" key="3">
    <source>
        <dbReference type="ARBA" id="ARBA00022691"/>
    </source>
</evidence>
<dbReference type="GO" id="GO:0009007">
    <property type="term" value="F:site-specific DNA-methyltransferase (adenine-specific) activity"/>
    <property type="evidence" value="ECO:0007669"/>
    <property type="project" value="UniProtKB-EC"/>
</dbReference>
<keyword evidence="5" id="KW-1185">Reference proteome</keyword>
<evidence type="ECO:0000313" key="5">
    <source>
        <dbReference type="Proteomes" id="UP000198891"/>
    </source>
</evidence>
<evidence type="ECO:0000256" key="1">
    <source>
        <dbReference type="ARBA" id="ARBA00022603"/>
    </source>
</evidence>
<organism evidence="4 5">
    <name type="scientific">Herbiconiux ginsengi</name>
    <dbReference type="NCBI Taxonomy" id="381665"/>
    <lineage>
        <taxon>Bacteria</taxon>
        <taxon>Bacillati</taxon>
        <taxon>Actinomycetota</taxon>
        <taxon>Actinomycetes</taxon>
        <taxon>Micrococcales</taxon>
        <taxon>Microbacteriaceae</taxon>
        <taxon>Herbiconiux</taxon>
    </lineage>
</organism>
<dbReference type="GO" id="GO:0032259">
    <property type="term" value="P:methylation"/>
    <property type="evidence" value="ECO:0007669"/>
    <property type="project" value="UniProtKB-KW"/>
</dbReference>
<dbReference type="SUPFAM" id="SSF53335">
    <property type="entry name" value="S-adenosyl-L-methionine-dependent methyltransferases"/>
    <property type="match status" value="1"/>
</dbReference>
<dbReference type="AlphaFoldDB" id="A0A1H3TEJ4"/>
<accession>A0A1H3TEJ4</accession>
<dbReference type="GO" id="GO:0009307">
    <property type="term" value="P:DNA restriction-modification system"/>
    <property type="evidence" value="ECO:0007669"/>
    <property type="project" value="InterPro"/>
</dbReference>